<proteinExistence type="predicted"/>
<organism evidence="1 2">
    <name type="scientific">Catharanthus roseus</name>
    <name type="common">Madagascar periwinkle</name>
    <name type="synonym">Vinca rosea</name>
    <dbReference type="NCBI Taxonomy" id="4058"/>
    <lineage>
        <taxon>Eukaryota</taxon>
        <taxon>Viridiplantae</taxon>
        <taxon>Streptophyta</taxon>
        <taxon>Embryophyta</taxon>
        <taxon>Tracheophyta</taxon>
        <taxon>Spermatophyta</taxon>
        <taxon>Magnoliopsida</taxon>
        <taxon>eudicotyledons</taxon>
        <taxon>Gunneridae</taxon>
        <taxon>Pentapetalae</taxon>
        <taxon>asterids</taxon>
        <taxon>lamiids</taxon>
        <taxon>Gentianales</taxon>
        <taxon>Apocynaceae</taxon>
        <taxon>Rauvolfioideae</taxon>
        <taxon>Vinceae</taxon>
        <taxon>Catharanthinae</taxon>
        <taxon>Catharanthus</taxon>
    </lineage>
</organism>
<accession>A0ACC0BR31</accession>
<evidence type="ECO:0000313" key="1">
    <source>
        <dbReference type="EMBL" id="KAI5675105.1"/>
    </source>
</evidence>
<gene>
    <name evidence="1" type="ORF">M9H77_06055</name>
</gene>
<name>A0ACC0BR31_CATRO</name>
<dbReference type="Proteomes" id="UP001060085">
    <property type="component" value="Linkage Group LG02"/>
</dbReference>
<sequence length="270" mass="30612">MDHIVGNGEQYSEKKHFVLVHGGCLGAWIWYKLKPLMEISGHKVTAIDLSACGTNMKSLDEIHTLWEYSKPLMELMDSIPSNEKVVLVGHSFGGMSLGLAMEDYPEKISIAVFLSAMIPPPHHSLAYAFDKYVEKYPSHTMLDTEFSNNSNSEKTAMSMKLGPQILSIKMFQNCSIEDLELAKMLCRPGSLFYQDLCETKKLTTQRFGSVKRGFIVCKEDKSMPVDFQRWFIENVGVNEVREIEGADHMAMLSKPKELFQCLIDIAHNYN</sequence>
<comment type="caution">
    <text evidence="1">The sequence shown here is derived from an EMBL/GenBank/DDBJ whole genome shotgun (WGS) entry which is preliminary data.</text>
</comment>
<protein>
    <submittedName>
        <fullName evidence="1">Uncharacterized protein</fullName>
    </submittedName>
</protein>
<keyword evidence="2" id="KW-1185">Reference proteome</keyword>
<evidence type="ECO:0000313" key="2">
    <source>
        <dbReference type="Proteomes" id="UP001060085"/>
    </source>
</evidence>
<dbReference type="EMBL" id="CM044702">
    <property type="protein sequence ID" value="KAI5675105.1"/>
    <property type="molecule type" value="Genomic_DNA"/>
</dbReference>
<reference evidence="2" key="1">
    <citation type="journal article" date="2023" name="Nat. Plants">
        <title>Single-cell RNA sequencing provides a high-resolution roadmap for understanding the multicellular compartmentation of specialized metabolism.</title>
        <authorList>
            <person name="Sun S."/>
            <person name="Shen X."/>
            <person name="Li Y."/>
            <person name="Li Y."/>
            <person name="Wang S."/>
            <person name="Li R."/>
            <person name="Zhang H."/>
            <person name="Shen G."/>
            <person name="Guo B."/>
            <person name="Wei J."/>
            <person name="Xu J."/>
            <person name="St-Pierre B."/>
            <person name="Chen S."/>
            <person name="Sun C."/>
        </authorList>
    </citation>
    <scope>NUCLEOTIDE SEQUENCE [LARGE SCALE GENOMIC DNA]</scope>
</reference>